<accession>Q7X2Y0</accession>
<dbReference type="EMBL" id="AY281356">
    <property type="protein sequence ID" value="AAP58584.1"/>
    <property type="molecule type" value="Genomic_DNA"/>
</dbReference>
<evidence type="ECO:0000313" key="1">
    <source>
        <dbReference type="EMBL" id="AAP58584.1"/>
    </source>
</evidence>
<organism evidence="1">
    <name type="scientific">uncultured Acidobacteriota bacterium</name>
    <dbReference type="NCBI Taxonomy" id="171953"/>
    <lineage>
        <taxon>Bacteria</taxon>
        <taxon>Pseudomonadati</taxon>
        <taxon>Acidobacteriota</taxon>
        <taxon>environmental samples</taxon>
    </lineage>
</organism>
<dbReference type="AlphaFoldDB" id="Q7X2Y0"/>
<name>Q7X2Y0_9BACT</name>
<protein>
    <submittedName>
        <fullName evidence="1">Uncharacterized protein</fullName>
    </submittedName>
</protein>
<reference evidence="1" key="1">
    <citation type="journal article" date="2003" name="Mol. Microbiol.">
        <title>Acidobacteria form a coherent but highly diverse group within the bacterial domain: evidence from environmental genomics.</title>
        <authorList>
            <person name="Quaiser A."/>
            <person name="Ochsenreiter T."/>
            <person name="Lanz C."/>
            <person name="Schuster S.C."/>
            <person name="Treusch A.H."/>
            <person name="Eck J."/>
            <person name="Schleper C."/>
        </authorList>
    </citation>
    <scope>NUCLEOTIDE SEQUENCE</scope>
</reference>
<proteinExistence type="predicted"/>
<sequence>MTALSSVNSQTLEDRAGRAGQRVHATLVAKVGCRVLGRRIRSLSVAEGALLRAGTQQHRRETVVALVAARLVIDAIGLLVLPHQVLLRRPRPRPGGGILHRDRVLDGAGVGPGESLHEVQLVTRSLIAELGREVRDVHHQRVPLPTATRVAETKPDRRRKMLAAIHRNHPLPSLTLTGVVEDRHHSLALDDAPVTAEVGQYGAHAALGHAAILGVVVPIGAPGVVEGRDLVPSRRDRPVLAAGAGAVAVLARFGGLQQGQPVLALGGLPLGGFRRQRRNTSIRRIDHHRRPLTGRPDGLEHGVVGTGHIAFAAALDALVAAQDAGALLVERLALLVGERFLVGELLGPLQRRLIRVGPDALQVWFAPSGVGRRACWRGGRGWCLIRRLPLHR</sequence>